<name>A0A2G9U0G3_TELCI</name>
<dbReference type="GO" id="GO:0000139">
    <property type="term" value="C:Golgi membrane"/>
    <property type="evidence" value="ECO:0007669"/>
    <property type="project" value="InterPro"/>
</dbReference>
<dbReference type="GO" id="GO:0015165">
    <property type="term" value="F:pyrimidine nucleotide-sugar transmembrane transporter activity"/>
    <property type="evidence" value="ECO:0007669"/>
    <property type="project" value="InterPro"/>
</dbReference>
<keyword evidence="2 7" id="KW-0813">Transport</keyword>
<dbReference type="EMBL" id="KZ350551">
    <property type="protein sequence ID" value="PIO63761.1"/>
    <property type="molecule type" value="Genomic_DNA"/>
</dbReference>
<dbReference type="InterPro" id="IPR007271">
    <property type="entry name" value="Nuc_sug_transpt"/>
</dbReference>
<evidence type="ECO:0000256" key="5">
    <source>
        <dbReference type="ARBA" id="ARBA00023136"/>
    </source>
</evidence>
<sequence length="189" mass="21408">RMTPPSTFKYVGLVLLTAQQARFFLELKEAIYDNPVETTKVCIPAVIYTLQNNLYYIALTHLEATTFCVSTWKKCSKKARRLFGCKTFDLRSLEFRYQQCQCGSMMGSKSMKEANPEILIVVLQNSENVALTNGFFRGWDIMVVCLTILNSVGGLLISIVIKYADNILKAYAQIRKASDLDATAWKFMA</sequence>
<evidence type="ECO:0000256" key="1">
    <source>
        <dbReference type="ARBA" id="ARBA00004141"/>
    </source>
</evidence>
<gene>
    <name evidence="7" type="ORF">TELCIR_14631</name>
</gene>
<dbReference type="Proteomes" id="UP000230423">
    <property type="component" value="Unassembled WGS sequence"/>
</dbReference>
<feature type="non-terminal residue" evidence="7">
    <location>
        <position position="1"/>
    </location>
</feature>
<reference evidence="7 8" key="1">
    <citation type="submission" date="2015-09" db="EMBL/GenBank/DDBJ databases">
        <title>Draft genome of the parasitic nematode Teladorsagia circumcincta isolate WARC Sus (inbred).</title>
        <authorList>
            <person name="Mitreva M."/>
        </authorList>
    </citation>
    <scope>NUCLEOTIDE SEQUENCE [LARGE SCALE GENOMIC DNA]</scope>
    <source>
        <strain evidence="7 8">S</strain>
    </source>
</reference>
<evidence type="ECO:0000313" key="7">
    <source>
        <dbReference type="EMBL" id="PIO63761.1"/>
    </source>
</evidence>
<evidence type="ECO:0000256" key="4">
    <source>
        <dbReference type="ARBA" id="ARBA00022989"/>
    </source>
</evidence>
<keyword evidence="5 6" id="KW-0472">Membrane</keyword>
<organism evidence="7 8">
    <name type="scientific">Teladorsagia circumcincta</name>
    <name type="common">Brown stomach worm</name>
    <name type="synonym">Ostertagia circumcincta</name>
    <dbReference type="NCBI Taxonomy" id="45464"/>
    <lineage>
        <taxon>Eukaryota</taxon>
        <taxon>Metazoa</taxon>
        <taxon>Ecdysozoa</taxon>
        <taxon>Nematoda</taxon>
        <taxon>Chromadorea</taxon>
        <taxon>Rhabditida</taxon>
        <taxon>Rhabditina</taxon>
        <taxon>Rhabditomorpha</taxon>
        <taxon>Strongyloidea</taxon>
        <taxon>Trichostrongylidae</taxon>
        <taxon>Teladorsagia</taxon>
    </lineage>
</organism>
<feature type="transmembrane region" description="Helical" evidence="6">
    <location>
        <begin position="141"/>
        <end position="161"/>
    </location>
</feature>
<keyword evidence="3 6" id="KW-0812">Transmembrane</keyword>
<evidence type="ECO:0000256" key="2">
    <source>
        <dbReference type="ARBA" id="ARBA00022597"/>
    </source>
</evidence>
<keyword evidence="4 6" id="KW-1133">Transmembrane helix</keyword>
<protein>
    <submittedName>
        <fullName evidence="7">Nucleotide-sugar transporter</fullName>
    </submittedName>
</protein>
<dbReference type="AlphaFoldDB" id="A0A2G9U0G3"/>
<dbReference type="PANTHER" id="PTHR10231">
    <property type="entry name" value="NUCLEOTIDE-SUGAR TRANSMEMBRANE TRANSPORTER"/>
    <property type="match status" value="1"/>
</dbReference>
<accession>A0A2G9U0G3</accession>
<evidence type="ECO:0000256" key="3">
    <source>
        <dbReference type="ARBA" id="ARBA00022692"/>
    </source>
</evidence>
<keyword evidence="8" id="KW-1185">Reference proteome</keyword>
<dbReference type="Pfam" id="PF04142">
    <property type="entry name" value="Nuc_sug_transp"/>
    <property type="match status" value="2"/>
</dbReference>
<keyword evidence="2 7" id="KW-0762">Sugar transport</keyword>
<evidence type="ECO:0000313" key="8">
    <source>
        <dbReference type="Proteomes" id="UP000230423"/>
    </source>
</evidence>
<comment type="subcellular location">
    <subcellularLocation>
        <location evidence="1">Membrane</location>
        <topology evidence="1">Multi-pass membrane protein</topology>
    </subcellularLocation>
</comment>
<dbReference type="OrthoDB" id="408493at2759"/>
<evidence type="ECO:0000256" key="6">
    <source>
        <dbReference type="SAM" id="Phobius"/>
    </source>
</evidence>
<proteinExistence type="predicted"/>